<dbReference type="EC" id="3.5.2.5" evidence="5"/>
<organism evidence="10 11">
    <name type="scientific">Geomicrobium sediminis</name>
    <dbReference type="NCBI Taxonomy" id="1347788"/>
    <lineage>
        <taxon>Bacteria</taxon>
        <taxon>Bacillati</taxon>
        <taxon>Bacillota</taxon>
        <taxon>Bacilli</taxon>
        <taxon>Bacillales</taxon>
        <taxon>Geomicrobium</taxon>
    </lineage>
</organism>
<dbReference type="InterPro" id="IPR032466">
    <property type="entry name" value="Metal_Hydrolase"/>
</dbReference>
<dbReference type="InterPro" id="IPR017593">
    <property type="entry name" value="Allantoinase"/>
</dbReference>
<keyword evidence="7" id="KW-0378">Hydrolase</keyword>
<protein>
    <recommendedName>
        <fullName evidence="5">allantoinase</fullName>
        <ecNumber evidence="5">3.5.2.5</ecNumber>
    </recommendedName>
</protein>
<dbReference type="Gene3D" id="3.20.20.140">
    <property type="entry name" value="Metal-dependent hydrolases"/>
    <property type="match status" value="1"/>
</dbReference>
<dbReference type="EMBL" id="JAFBEC010000002">
    <property type="protein sequence ID" value="MBM7631592.1"/>
    <property type="molecule type" value="Genomic_DNA"/>
</dbReference>
<evidence type="ECO:0000313" key="11">
    <source>
        <dbReference type="Proteomes" id="UP000741863"/>
    </source>
</evidence>
<proteinExistence type="inferred from homology"/>
<reference evidence="10 11" key="1">
    <citation type="submission" date="2021-01" db="EMBL/GenBank/DDBJ databases">
        <title>Genomic Encyclopedia of Type Strains, Phase IV (KMG-IV): sequencing the most valuable type-strain genomes for metagenomic binning, comparative biology and taxonomic classification.</title>
        <authorList>
            <person name="Goeker M."/>
        </authorList>
    </citation>
    <scope>NUCLEOTIDE SEQUENCE [LARGE SCALE GENOMIC DNA]</scope>
    <source>
        <strain evidence="10 11">DSM 25540</strain>
    </source>
</reference>
<keyword evidence="11" id="KW-1185">Reference proteome</keyword>
<evidence type="ECO:0000256" key="7">
    <source>
        <dbReference type="ARBA" id="ARBA00022801"/>
    </source>
</evidence>
<comment type="cofactor">
    <cofactor evidence="1">
        <name>Zn(2+)</name>
        <dbReference type="ChEBI" id="CHEBI:29105"/>
    </cofactor>
</comment>
<dbReference type="Pfam" id="PF01979">
    <property type="entry name" value="Amidohydro_1"/>
    <property type="match status" value="1"/>
</dbReference>
<evidence type="ECO:0000256" key="6">
    <source>
        <dbReference type="ARBA" id="ARBA00022723"/>
    </source>
</evidence>
<dbReference type="PANTHER" id="PTHR43668:SF2">
    <property type="entry name" value="ALLANTOINASE"/>
    <property type="match status" value="1"/>
</dbReference>
<dbReference type="Proteomes" id="UP000741863">
    <property type="component" value="Unassembled WGS sequence"/>
</dbReference>
<evidence type="ECO:0000313" key="10">
    <source>
        <dbReference type="EMBL" id="MBM7631592.1"/>
    </source>
</evidence>
<dbReference type="InterPro" id="IPR006680">
    <property type="entry name" value="Amidohydro-rel"/>
</dbReference>
<evidence type="ECO:0000256" key="2">
    <source>
        <dbReference type="ARBA" id="ARBA00004968"/>
    </source>
</evidence>
<feature type="domain" description="Amidohydrolase-related" evidence="9">
    <location>
        <begin position="52"/>
        <end position="445"/>
    </location>
</feature>
<dbReference type="Gene3D" id="2.30.40.10">
    <property type="entry name" value="Urease, subunit C, domain 1"/>
    <property type="match status" value="1"/>
</dbReference>
<evidence type="ECO:0000256" key="1">
    <source>
        <dbReference type="ARBA" id="ARBA00001947"/>
    </source>
</evidence>
<dbReference type="SUPFAM" id="SSF51338">
    <property type="entry name" value="Composite domain of metallo-dependent hydrolases"/>
    <property type="match status" value="1"/>
</dbReference>
<keyword evidence="8" id="KW-0862">Zinc</keyword>
<dbReference type="SUPFAM" id="SSF51556">
    <property type="entry name" value="Metallo-dependent hydrolases"/>
    <property type="match status" value="1"/>
</dbReference>
<comment type="pathway">
    <text evidence="2">Nitrogen metabolism; (S)-allantoin degradation; allantoate from (S)-allantoin: step 1/1.</text>
</comment>
<gene>
    <name evidence="10" type="ORF">JOD17_000684</name>
</gene>
<evidence type="ECO:0000259" key="9">
    <source>
        <dbReference type="Pfam" id="PF01979"/>
    </source>
</evidence>
<dbReference type="NCBIfam" id="TIGR03178">
    <property type="entry name" value="allantoinase"/>
    <property type="match status" value="1"/>
</dbReference>
<comment type="caution">
    <text evidence="10">The sequence shown here is derived from an EMBL/GenBank/DDBJ whole genome shotgun (WGS) entry which is preliminary data.</text>
</comment>
<evidence type="ECO:0000256" key="5">
    <source>
        <dbReference type="ARBA" id="ARBA00012863"/>
    </source>
</evidence>
<accession>A0ABS2P8F4</accession>
<dbReference type="PANTHER" id="PTHR43668">
    <property type="entry name" value="ALLANTOINASE"/>
    <property type="match status" value="1"/>
</dbReference>
<name>A0ABS2P8F4_9BACL</name>
<dbReference type="NCBIfam" id="TIGR00857">
    <property type="entry name" value="pyrC_multi"/>
    <property type="match status" value="1"/>
</dbReference>
<evidence type="ECO:0000256" key="8">
    <source>
        <dbReference type="ARBA" id="ARBA00022833"/>
    </source>
</evidence>
<keyword evidence="6" id="KW-0479">Metal-binding</keyword>
<evidence type="ECO:0000256" key="4">
    <source>
        <dbReference type="ARBA" id="ARBA00011881"/>
    </source>
</evidence>
<sequence length="465" mass="51297">MMYDTKIVNGTIVNGQASFLGNIYITDGKINAVTEPEDDREAVEVIDAKGQYVLPGLIDTHVHSRDPGPTHKEDFYTSTQAAAAGGITTIFEMPNTTPPVKDKGTFDAQVENLNEKAIVNYGLWGICLGPLNRHAFAELSERGVIGFKYFWGYGIHQETFQLLYNVDAKDEQIIEPYDDGEVFAMMREVAKTDQVFAVHAENHELIRQLSEEKDPKDESYDALLRSRPALAETLTVNTGLSLAKEAGVHFHVLHVSAKESVESIRAAKANGQKVTVETCPHYLFLTNEDYETVGRDMKIFPLVKEQKDQDEIWKGIQDGTITVVCSDHAPHTAEEKYSGSLSEIPAGMCGVETLAPLLLNEVHTGRLTINQVVQLLSENPAKLYGIDNQKGTLMPGTDADITIVDLKKEGTIQKANLHSKSKISAYDGRSITGWPVRTIVHGHTVMEDGNIVNDQPKGQLVKPGR</sequence>
<evidence type="ECO:0000256" key="3">
    <source>
        <dbReference type="ARBA" id="ARBA00010368"/>
    </source>
</evidence>
<comment type="subunit">
    <text evidence="4">Homotetramer.</text>
</comment>
<dbReference type="InterPro" id="IPR050138">
    <property type="entry name" value="DHOase/Allantoinase_Hydrolase"/>
</dbReference>
<dbReference type="InterPro" id="IPR011059">
    <property type="entry name" value="Metal-dep_hydrolase_composite"/>
</dbReference>
<comment type="similarity">
    <text evidence="3">Belongs to the metallo-dependent hydrolases superfamily. Allantoinase family.</text>
</comment>